<evidence type="ECO:0000313" key="8">
    <source>
        <dbReference type="EMBL" id="RSL34326.1"/>
    </source>
</evidence>
<keyword evidence="4 6" id="KW-1133">Transmembrane helix</keyword>
<evidence type="ECO:0000256" key="3">
    <source>
        <dbReference type="ARBA" id="ARBA00022692"/>
    </source>
</evidence>
<dbReference type="EMBL" id="RBVX01000004">
    <property type="protein sequence ID" value="RSL34326.1"/>
    <property type="molecule type" value="Genomic_DNA"/>
</dbReference>
<feature type="transmembrane region" description="Helical" evidence="6">
    <location>
        <begin position="24"/>
        <end position="47"/>
    </location>
</feature>
<proteinExistence type="predicted"/>
<evidence type="ECO:0000256" key="1">
    <source>
        <dbReference type="ARBA" id="ARBA00004651"/>
    </source>
</evidence>
<dbReference type="InterPro" id="IPR010432">
    <property type="entry name" value="RDD"/>
</dbReference>
<name>A0A3R9Q5Z6_9BACI</name>
<dbReference type="GO" id="GO:0005886">
    <property type="term" value="C:plasma membrane"/>
    <property type="evidence" value="ECO:0007669"/>
    <property type="project" value="UniProtKB-SubCell"/>
</dbReference>
<accession>A0A3R9Q5Z6</accession>
<dbReference type="Pfam" id="PF06271">
    <property type="entry name" value="RDD"/>
    <property type="match status" value="1"/>
</dbReference>
<dbReference type="OrthoDB" id="9793824at2"/>
<dbReference type="AlphaFoldDB" id="A0A3R9Q5Z6"/>
<sequence length="152" mass="17537">MSGYDNERETPKPTLKYAGFWMRFWAYIIDLVIVSSLNGLLLSPFLFVDQISVMGFFTLQGILSAVTSYIYFLLMTKWLGQTLGKMMLGLKVVRKDATAPRWSDLIFREIIGRFMHRSLVFTNIIYVVVGFADQKQGIHDVFADTRVIHIEK</sequence>
<evidence type="ECO:0000313" key="9">
    <source>
        <dbReference type="Proteomes" id="UP000275076"/>
    </source>
</evidence>
<gene>
    <name evidence="8" type="ORF">D7Z54_06865</name>
</gene>
<dbReference type="PANTHER" id="PTHR36115:SF9">
    <property type="entry name" value="LMO1584 PROTEIN"/>
    <property type="match status" value="1"/>
</dbReference>
<evidence type="ECO:0000256" key="2">
    <source>
        <dbReference type="ARBA" id="ARBA00022475"/>
    </source>
</evidence>
<evidence type="ECO:0000256" key="5">
    <source>
        <dbReference type="ARBA" id="ARBA00023136"/>
    </source>
</evidence>
<reference evidence="8 9" key="1">
    <citation type="submission" date="2018-10" db="EMBL/GenBank/DDBJ databases">
        <title>Draft genome sequence of Bacillus salarius IM0101, isolated from a hypersaline soil in Inner Mongolia, China.</title>
        <authorList>
            <person name="Yamprayoonswat W."/>
            <person name="Boonvisut S."/>
            <person name="Jumpathong W."/>
            <person name="Sittihan S."/>
            <person name="Ruangsuj P."/>
            <person name="Wanthongcharoen S."/>
            <person name="Thongpramul N."/>
            <person name="Pimmason S."/>
            <person name="Yu B."/>
            <person name="Yasawong M."/>
        </authorList>
    </citation>
    <scope>NUCLEOTIDE SEQUENCE [LARGE SCALE GENOMIC DNA]</scope>
    <source>
        <strain evidence="8 9">IM0101</strain>
    </source>
</reference>
<feature type="transmembrane region" description="Helical" evidence="6">
    <location>
        <begin position="53"/>
        <end position="74"/>
    </location>
</feature>
<keyword evidence="3 6" id="KW-0812">Transmembrane</keyword>
<keyword evidence="9" id="KW-1185">Reference proteome</keyword>
<dbReference type="InterPro" id="IPR051791">
    <property type="entry name" value="Pra-immunoreactive"/>
</dbReference>
<dbReference type="Proteomes" id="UP000275076">
    <property type="component" value="Unassembled WGS sequence"/>
</dbReference>
<keyword evidence="5 6" id="KW-0472">Membrane</keyword>
<organism evidence="8 9">
    <name type="scientific">Salibacterium salarium</name>
    <dbReference type="NCBI Taxonomy" id="284579"/>
    <lineage>
        <taxon>Bacteria</taxon>
        <taxon>Bacillati</taxon>
        <taxon>Bacillota</taxon>
        <taxon>Bacilli</taxon>
        <taxon>Bacillales</taxon>
        <taxon>Bacillaceae</taxon>
    </lineage>
</organism>
<feature type="domain" description="RDD" evidence="7">
    <location>
        <begin position="17"/>
        <end position="143"/>
    </location>
</feature>
<evidence type="ECO:0000256" key="4">
    <source>
        <dbReference type="ARBA" id="ARBA00022989"/>
    </source>
</evidence>
<comment type="caution">
    <text evidence="8">The sequence shown here is derived from an EMBL/GenBank/DDBJ whole genome shotgun (WGS) entry which is preliminary data.</text>
</comment>
<protein>
    <submittedName>
        <fullName evidence="8">RDD family protein</fullName>
    </submittedName>
</protein>
<keyword evidence="2" id="KW-1003">Cell membrane</keyword>
<comment type="subcellular location">
    <subcellularLocation>
        <location evidence="1">Cell membrane</location>
        <topology evidence="1">Multi-pass membrane protein</topology>
    </subcellularLocation>
</comment>
<evidence type="ECO:0000259" key="7">
    <source>
        <dbReference type="Pfam" id="PF06271"/>
    </source>
</evidence>
<dbReference type="PANTHER" id="PTHR36115">
    <property type="entry name" value="PROLINE-RICH ANTIGEN HOMOLOG-RELATED"/>
    <property type="match status" value="1"/>
</dbReference>
<evidence type="ECO:0000256" key="6">
    <source>
        <dbReference type="SAM" id="Phobius"/>
    </source>
</evidence>